<evidence type="ECO:0000313" key="1">
    <source>
        <dbReference type="EMBL" id="CAI1776647.1"/>
    </source>
</evidence>
<sequence length="84" mass="9541">MMKSIGEGSAKVTITEKDEAPPPLAIRLTTKAMRWIFLVKMLEHSFVPDAIFFTFVFEHPEKYIVAYSAIVSAWGFFSLDGKRV</sequence>
<gene>
    <name evidence="1" type="primary">U6500P03460</name>
    <name evidence="1" type="ORF">SEUBUCD650_0P03460</name>
</gene>
<dbReference type="Proteomes" id="UP001152964">
    <property type="component" value="Chromosome 16"/>
</dbReference>
<organism evidence="1 2">
    <name type="scientific">Saccharomyces eubayanus</name>
    <name type="common">Yeast</name>
    <dbReference type="NCBI Taxonomy" id="1080349"/>
    <lineage>
        <taxon>Eukaryota</taxon>
        <taxon>Fungi</taxon>
        <taxon>Dikarya</taxon>
        <taxon>Ascomycota</taxon>
        <taxon>Saccharomycotina</taxon>
        <taxon>Saccharomycetes</taxon>
        <taxon>Saccharomycetales</taxon>
        <taxon>Saccharomycetaceae</taxon>
        <taxon>Saccharomyces</taxon>
    </lineage>
</organism>
<name>A0ABN8VP88_SACEU</name>
<dbReference type="EMBL" id="OX291506">
    <property type="protein sequence ID" value="CAI1776647.1"/>
    <property type="molecule type" value="Genomic_DNA"/>
</dbReference>
<proteinExistence type="predicted"/>
<evidence type="ECO:0000313" key="2">
    <source>
        <dbReference type="Proteomes" id="UP001152964"/>
    </source>
</evidence>
<protein>
    <submittedName>
        <fullName evidence="1">Uncharacterized protein</fullName>
    </submittedName>
</protein>
<keyword evidence="2" id="KW-1185">Reference proteome</keyword>
<reference evidence="1" key="1">
    <citation type="submission" date="2022-08" db="EMBL/GenBank/DDBJ databases">
        <authorList>
            <person name="Byrne P K."/>
        </authorList>
    </citation>
    <scope>NUCLEOTIDE SEQUENCE</scope>
    <source>
        <strain evidence="1">UCD650</strain>
    </source>
</reference>
<accession>A0ABN8VP88</accession>